<evidence type="ECO:0000313" key="2">
    <source>
        <dbReference type="EMBL" id="CAC5425391.1"/>
    </source>
</evidence>
<proteinExistence type="predicted"/>
<evidence type="ECO:0000256" key="1">
    <source>
        <dbReference type="SAM" id="Phobius"/>
    </source>
</evidence>
<dbReference type="AlphaFoldDB" id="A0A6J8F1L6"/>
<keyword evidence="1" id="KW-1133">Transmembrane helix</keyword>
<name>A0A6J8F1L6_MYTCO</name>
<keyword evidence="1" id="KW-0812">Transmembrane</keyword>
<keyword evidence="1" id="KW-0472">Membrane</keyword>
<feature type="transmembrane region" description="Helical" evidence="1">
    <location>
        <begin position="252"/>
        <end position="274"/>
    </location>
</feature>
<reference evidence="2 3" key="1">
    <citation type="submission" date="2020-06" db="EMBL/GenBank/DDBJ databases">
        <authorList>
            <person name="Li R."/>
            <person name="Bekaert M."/>
        </authorList>
    </citation>
    <scope>NUCLEOTIDE SEQUENCE [LARGE SCALE GENOMIC DNA]</scope>
    <source>
        <strain evidence="3">wild</strain>
    </source>
</reference>
<evidence type="ECO:0000313" key="3">
    <source>
        <dbReference type="Proteomes" id="UP000507470"/>
    </source>
</evidence>
<organism evidence="2 3">
    <name type="scientific">Mytilus coruscus</name>
    <name type="common">Sea mussel</name>
    <dbReference type="NCBI Taxonomy" id="42192"/>
    <lineage>
        <taxon>Eukaryota</taxon>
        <taxon>Metazoa</taxon>
        <taxon>Spiralia</taxon>
        <taxon>Lophotrochozoa</taxon>
        <taxon>Mollusca</taxon>
        <taxon>Bivalvia</taxon>
        <taxon>Autobranchia</taxon>
        <taxon>Pteriomorphia</taxon>
        <taxon>Mytilida</taxon>
        <taxon>Mytiloidea</taxon>
        <taxon>Mytilidae</taxon>
        <taxon>Mytilinae</taxon>
        <taxon>Mytilus</taxon>
    </lineage>
</organism>
<sequence length="322" mass="36530">MNVISIKGIISKRFHFFIGSRHLILIILVITCLKIGPVSSTTDETVMWNLTSNPVKFGHTAKLSCYINNNDNSCKQKLRQWLGGREYSAICQNMKCSDDNKYHVTVTTPCSYTLMISNFSMNDVNCDYSCFYGSTSYRKRLPLSKNFISVPSIKNKHLSSFESEIVLQNVYPVPNCYASLEGKNVTNCLQMNVTRLGDFYDANLTLIYPTTPCRGQITLVCLVGTFEMVVMSQYIATCERNQRDNPKVTTNLVVYVVVTVISVVVLSIGIYMIARFQQKIILCIRKGEDGERKDNDETCETTSFIDMDQEGKCPKPHHDIYI</sequence>
<dbReference type="EMBL" id="CACVKT020010231">
    <property type="protein sequence ID" value="CAC5425391.1"/>
    <property type="molecule type" value="Genomic_DNA"/>
</dbReference>
<keyword evidence="3" id="KW-1185">Reference proteome</keyword>
<dbReference type="Proteomes" id="UP000507470">
    <property type="component" value="Unassembled WGS sequence"/>
</dbReference>
<gene>
    <name evidence="2" type="ORF">MCOR_57222</name>
</gene>
<protein>
    <submittedName>
        <fullName evidence="2">Uncharacterized protein</fullName>
    </submittedName>
</protein>
<accession>A0A6J8F1L6</accession>